<feature type="transmembrane region" description="Helical" evidence="1">
    <location>
        <begin position="167"/>
        <end position="186"/>
    </location>
</feature>
<gene>
    <name evidence="3" type="ORF">EIP91_008201</name>
</gene>
<feature type="transmembrane region" description="Helical" evidence="1">
    <location>
        <begin position="63"/>
        <end position="85"/>
    </location>
</feature>
<evidence type="ECO:0000313" key="4">
    <source>
        <dbReference type="Proteomes" id="UP000292702"/>
    </source>
</evidence>
<keyword evidence="4" id="KW-1185">Reference proteome</keyword>
<evidence type="ECO:0000256" key="1">
    <source>
        <dbReference type="SAM" id="Phobius"/>
    </source>
</evidence>
<keyword evidence="1" id="KW-1133">Transmembrane helix</keyword>
<organism evidence="3 4">
    <name type="scientific">Steccherinum ochraceum</name>
    <dbReference type="NCBI Taxonomy" id="92696"/>
    <lineage>
        <taxon>Eukaryota</taxon>
        <taxon>Fungi</taxon>
        <taxon>Dikarya</taxon>
        <taxon>Basidiomycota</taxon>
        <taxon>Agaricomycotina</taxon>
        <taxon>Agaricomycetes</taxon>
        <taxon>Polyporales</taxon>
        <taxon>Steccherinaceae</taxon>
        <taxon>Steccherinum</taxon>
    </lineage>
</organism>
<comment type="caution">
    <text evidence="3">The sequence shown here is derived from an EMBL/GenBank/DDBJ whole genome shotgun (WGS) entry which is preliminary data.</text>
</comment>
<name>A0A4R0RNL9_9APHY</name>
<dbReference type="AlphaFoldDB" id="A0A4R0RNL9"/>
<keyword evidence="1" id="KW-0812">Transmembrane</keyword>
<evidence type="ECO:0000259" key="2">
    <source>
        <dbReference type="Pfam" id="PF20151"/>
    </source>
</evidence>
<feature type="transmembrane region" description="Helical" evidence="1">
    <location>
        <begin position="142"/>
        <end position="160"/>
    </location>
</feature>
<dbReference type="EMBL" id="RWJN01000045">
    <property type="protein sequence ID" value="TCD69266.1"/>
    <property type="molecule type" value="Genomic_DNA"/>
</dbReference>
<evidence type="ECO:0000313" key="3">
    <source>
        <dbReference type="EMBL" id="TCD69266.1"/>
    </source>
</evidence>
<dbReference type="OrthoDB" id="3038503at2759"/>
<proteinExistence type="predicted"/>
<dbReference type="Proteomes" id="UP000292702">
    <property type="component" value="Unassembled WGS sequence"/>
</dbReference>
<dbReference type="STRING" id="92696.A0A4R0RNL9"/>
<feature type="transmembrane region" description="Helical" evidence="1">
    <location>
        <begin position="24"/>
        <end position="42"/>
    </location>
</feature>
<dbReference type="Pfam" id="PF20151">
    <property type="entry name" value="DUF6533"/>
    <property type="match status" value="1"/>
</dbReference>
<dbReference type="InterPro" id="IPR045340">
    <property type="entry name" value="DUF6533"/>
</dbReference>
<protein>
    <recommendedName>
        <fullName evidence="2">DUF6533 domain-containing protein</fullName>
    </recommendedName>
</protein>
<keyword evidence="1" id="KW-0472">Membrane</keyword>
<feature type="transmembrane region" description="Helical" evidence="1">
    <location>
        <begin position="286"/>
        <end position="305"/>
    </location>
</feature>
<reference evidence="3 4" key="1">
    <citation type="submission" date="2018-11" db="EMBL/GenBank/DDBJ databases">
        <title>Genome assembly of Steccherinum ochraceum LE-BIN_3174, the white-rot fungus of the Steccherinaceae family (The Residual Polyporoid clade, Polyporales, Basidiomycota).</title>
        <authorList>
            <person name="Fedorova T.V."/>
            <person name="Glazunova O.A."/>
            <person name="Landesman E.O."/>
            <person name="Moiseenko K.V."/>
            <person name="Psurtseva N.V."/>
            <person name="Savinova O.S."/>
            <person name="Shakhova N.V."/>
            <person name="Tyazhelova T.V."/>
            <person name="Vasina D.V."/>
        </authorList>
    </citation>
    <scope>NUCLEOTIDE SEQUENCE [LARGE SCALE GENOMIC DNA]</scope>
    <source>
        <strain evidence="3 4">LE-BIN_3174</strain>
    </source>
</reference>
<feature type="domain" description="DUF6533" evidence="2">
    <location>
        <begin position="30"/>
        <end position="73"/>
    </location>
</feature>
<sequence>MSNQPPILSPQLVDLLVLAVRDAWLTRISAFVVVTIVTYDYFISFHLELELIWKKQWSIIKVVFLWHRYFGFLCVIFQCVGLISTDVTDKLYVVLTLHSLDFITYFVVYQLCVLGDRRDLSSLISYHIAGSVWFRWETWATPLLLFSSEVVVILWIWIIYGKSKRILTVMIPLFAAEVGGVLFILVKSLPDFDAGAHAIPGVTFCLITRATPLLKLLWVPILGFDSILLVLYLYKGFQAYRYPVPREHAGVLRAVYKHSLLNFLAIFGSYLACAVIWTAAEPGLSQIPVGFALSLSITNCTRLLLNIRRAYYVGTHGDVTVVFDPDTDSVTQSSTTPIVEWAAADPRGLSLEAGPGGRVELAEALLAGRDSPASRQSVEVKVSDEAQKDRWQYELRTMRARS</sequence>
<feature type="transmembrane region" description="Helical" evidence="1">
    <location>
        <begin position="91"/>
        <end position="108"/>
    </location>
</feature>
<feature type="transmembrane region" description="Helical" evidence="1">
    <location>
        <begin position="260"/>
        <end position="280"/>
    </location>
</feature>
<feature type="transmembrane region" description="Helical" evidence="1">
    <location>
        <begin position="216"/>
        <end position="234"/>
    </location>
</feature>
<accession>A0A4R0RNL9</accession>